<dbReference type="PRINTS" id="PR01040">
    <property type="entry name" value="TRNASYNTHTYR"/>
</dbReference>
<comment type="function">
    <text evidence="11">Catalyzes the attachment of tyrosine to tRNA(Tyr) in a two-step reaction: tyrosine is first activated by ATP to form Tyr-AMP and then transferred to the acceptor end of tRNA(Tyr).</text>
</comment>
<dbReference type="Gene3D" id="1.10.240.10">
    <property type="entry name" value="Tyrosyl-Transfer RNA Synthetase"/>
    <property type="match status" value="1"/>
</dbReference>
<evidence type="ECO:0000256" key="9">
    <source>
        <dbReference type="ARBA" id="ARBA00048248"/>
    </source>
</evidence>
<comment type="subunit">
    <text evidence="11">Homodimer.</text>
</comment>
<reference evidence="14 15" key="1">
    <citation type="submission" date="2020-08" db="EMBL/GenBank/DDBJ databases">
        <title>Genomic Encyclopedia of Type Strains, Phase IV (KMG-V): Genome sequencing to study the core and pangenomes of soil and plant-associated prokaryotes.</title>
        <authorList>
            <person name="Whitman W."/>
        </authorList>
    </citation>
    <scope>NUCLEOTIDE SEQUENCE [LARGE SCALE GENOMIC DNA]</scope>
    <source>
        <strain evidence="14 15">SEMIA 402</strain>
    </source>
</reference>
<dbReference type="Pfam" id="PF00579">
    <property type="entry name" value="tRNA-synt_1b"/>
    <property type="match status" value="1"/>
</dbReference>
<dbReference type="GO" id="GO:0005829">
    <property type="term" value="C:cytosol"/>
    <property type="evidence" value="ECO:0007669"/>
    <property type="project" value="TreeGrafter"/>
</dbReference>
<evidence type="ECO:0000256" key="7">
    <source>
        <dbReference type="ARBA" id="ARBA00022917"/>
    </source>
</evidence>
<evidence type="ECO:0000256" key="5">
    <source>
        <dbReference type="ARBA" id="ARBA00022840"/>
    </source>
</evidence>
<evidence type="ECO:0000259" key="13">
    <source>
        <dbReference type="Pfam" id="PF22421"/>
    </source>
</evidence>
<evidence type="ECO:0000256" key="12">
    <source>
        <dbReference type="PROSITE-ProRule" id="PRU00182"/>
    </source>
</evidence>
<keyword evidence="6 12" id="KW-0694">RNA-binding</keyword>
<evidence type="ECO:0000256" key="8">
    <source>
        <dbReference type="ARBA" id="ARBA00023146"/>
    </source>
</evidence>
<dbReference type="CDD" id="cd00165">
    <property type="entry name" value="S4"/>
    <property type="match status" value="1"/>
</dbReference>
<dbReference type="InterPro" id="IPR024107">
    <property type="entry name" value="Tyr-tRNA-ligase_bac_1"/>
</dbReference>
<evidence type="ECO:0000256" key="2">
    <source>
        <dbReference type="ARBA" id="ARBA00022490"/>
    </source>
</evidence>
<dbReference type="PANTHER" id="PTHR11766:SF0">
    <property type="entry name" value="TYROSINE--TRNA LIGASE, MITOCHONDRIAL"/>
    <property type="match status" value="1"/>
</dbReference>
<dbReference type="RefSeq" id="WP_183929227.1">
    <property type="nucleotide sequence ID" value="NZ_JACIGM010000017.1"/>
</dbReference>
<evidence type="ECO:0000256" key="6">
    <source>
        <dbReference type="ARBA" id="ARBA00022884"/>
    </source>
</evidence>
<keyword evidence="3 11" id="KW-0436">Ligase</keyword>
<dbReference type="FunFam" id="1.10.240.10:FF:000001">
    <property type="entry name" value="Tyrosine--tRNA ligase"/>
    <property type="match status" value="1"/>
</dbReference>
<feature type="binding site" evidence="11">
    <location>
        <position position="39"/>
    </location>
    <ligand>
        <name>L-tyrosine</name>
        <dbReference type="ChEBI" id="CHEBI:58315"/>
    </ligand>
</feature>
<evidence type="ECO:0000256" key="11">
    <source>
        <dbReference type="HAMAP-Rule" id="MF_02006"/>
    </source>
</evidence>
<name>A0A7W6WI07_9HYPH</name>
<evidence type="ECO:0000256" key="4">
    <source>
        <dbReference type="ARBA" id="ARBA00022741"/>
    </source>
</evidence>
<dbReference type="PANTHER" id="PTHR11766">
    <property type="entry name" value="TYROSYL-TRNA SYNTHETASE"/>
    <property type="match status" value="1"/>
</dbReference>
<feature type="binding site" evidence="11">
    <location>
        <position position="176"/>
    </location>
    <ligand>
        <name>L-tyrosine</name>
        <dbReference type="ChEBI" id="CHEBI:58315"/>
    </ligand>
</feature>
<evidence type="ECO:0000256" key="1">
    <source>
        <dbReference type="ARBA" id="ARBA00004496"/>
    </source>
</evidence>
<comment type="subcellular location">
    <subcellularLocation>
        <location evidence="1 11">Cytoplasm</location>
    </subcellularLocation>
</comment>
<dbReference type="GO" id="GO:0005524">
    <property type="term" value="F:ATP binding"/>
    <property type="evidence" value="ECO:0007669"/>
    <property type="project" value="UniProtKB-UniRule"/>
</dbReference>
<dbReference type="AlphaFoldDB" id="A0A7W6WI07"/>
<feature type="binding site" evidence="11">
    <location>
        <position position="180"/>
    </location>
    <ligand>
        <name>L-tyrosine</name>
        <dbReference type="ChEBI" id="CHEBI:58315"/>
    </ligand>
</feature>
<evidence type="ECO:0000256" key="10">
    <source>
        <dbReference type="ARBA" id="ARBA00060965"/>
    </source>
</evidence>
<dbReference type="Pfam" id="PF22421">
    <property type="entry name" value="SYY_C-terminal"/>
    <property type="match status" value="1"/>
</dbReference>
<dbReference type="SUPFAM" id="SSF55174">
    <property type="entry name" value="Alpha-L RNA-binding motif"/>
    <property type="match status" value="1"/>
</dbReference>
<dbReference type="EC" id="6.1.1.1" evidence="11"/>
<dbReference type="InterPro" id="IPR054608">
    <property type="entry name" value="SYY-like_C"/>
</dbReference>
<dbReference type="InterPro" id="IPR002305">
    <property type="entry name" value="aa-tRNA-synth_Ic"/>
</dbReference>
<proteinExistence type="inferred from homology"/>
<dbReference type="FunFam" id="3.40.50.620:FF:000008">
    <property type="entry name" value="Tyrosine--tRNA ligase"/>
    <property type="match status" value="1"/>
</dbReference>
<dbReference type="GO" id="GO:0006437">
    <property type="term" value="P:tyrosyl-tRNA aminoacylation"/>
    <property type="evidence" value="ECO:0007669"/>
    <property type="project" value="UniProtKB-UniRule"/>
</dbReference>
<dbReference type="Gene3D" id="3.40.50.620">
    <property type="entry name" value="HUPs"/>
    <property type="match status" value="1"/>
</dbReference>
<protein>
    <recommendedName>
        <fullName evidence="11">Tyrosine--tRNA ligase</fullName>
        <ecNumber evidence="11">6.1.1.1</ecNumber>
    </recommendedName>
    <alternativeName>
        <fullName evidence="11">Tyrosyl-tRNA synthetase</fullName>
        <shortName evidence="11">TyrRS</shortName>
    </alternativeName>
</protein>
<dbReference type="InterPro" id="IPR036986">
    <property type="entry name" value="S4_RNA-bd_sf"/>
</dbReference>
<dbReference type="PROSITE" id="PS50889">
    <property type="entry name" value="S4"/>
    <property type="match status" value="1"/>
</dbReference>
<dbReference type="HAMAP" id="MF_02006">
    <property type="entry name" value="Tyr_tRNA_synth_type1"/>
    <property type="match status" value="1"/>
</dbReference>
<comment type="catalytic activity">
    <reaction evidence="9 11">
        <text>tRNA(Tyr) + L-tyrosine + ATP = L-tyrosyl-tRNA(Tyr) + AMP + diphosphate + H(+)</text>
        <dbReference type="Rhea" id="RHEA:10220"/>
        <dbReference type="Rhea" id="RHEA-COMP:9706"/>
        <dbReference type="Rhea" id="RHEA-COMP:9707"/>
        <dbReference type="ChEBI" id="CHEBI:15378"/>
        <dbReference type="ChEBI" id="CHEBI:30616"/>
        <dbReference type="ChEBI" id="CHEBI:33019"/>
        <dbReference type="ChEBI" id="CHEBI:58315"/>
        <dbReference type="ChEBI" id="CHEBI:78442"/>
        <dbReference type="ChEBI" id="CHEBI:78536"/>
        <dbReference type="ChEBI" id="CHEBI:456215"/>
        <dbReference type="EC" id="6.1.1.1"/>
    </reaction>
</comment>
<feature type="binding site" evidence="11">
    <location>
        <position position="239"/>
    </location>
    <ligand>
        <name>ATP</name>
        <dbReference type="ChEBI" id="CHEBI:30616"/>
    </ligand>
</feature>
<keyword evidence="8 11" id="KW-0030">Aminoacyl-tRNA synthetase</keyword>
<feature type="short sequence motif" description="'KMSKS' region" evidence="11">
    <location>
        <begin position="236"/>
        <end position="240"/>
    </location>
</feature>
<feature type="short sequence motif" description="'HIGH' region" evidence="11">
    <location>
        <begin position="44"/>
        <end position="53"/>
    </location>
</feature>
<evidence type="ECO:0000256" key="3">
    <source>
        <dbReference type="ARBA" id="ARBA00022598"/>
    </source>
</evidence>
<sequence length="418" mass="46226">MSEFKSDFLRILKERGFIHQISDEAGLDDLFAKETVTAYIGFDPTAPSLHAGSLIQIMMLHWLQKTGHRAISLMGGGTGMVGDPSFKEEARQLMTVETIESNIASIKRVFSNYLTYGEGPKDALMINNAEWLRSINYLDFLRDVGRHFSVNRMLAFDSVKTRLDREQSLSFLEFNYMILQAYDFVELAKRYGCRLQMGGSDQWGNIINGIDLGHRMGTTQLYALTSPLLTTSSGAKMGKSATGAVWLNADMFSVYDFWQYWRNTEDADIPRFLKLYTTLPMDEIARLSALGGSEINEVKKILATEVTAILHGRTVAEEAAETARKTFEEGGIAENLPSVDVPASELDAGIGLLSLMVRAGLAASNGEARRHVQGGAVRINDQAVSDERRLIGSGEITADGVIKLSLGKKKHILIRRAA</sequence>
<dbReference type="CDD" id="cd00805">
    <property type="entry name" value="TyrRS_core"/>
    <property type="match status" value="1"/>
</dbReference>
<evidence type="ECO:0000313" key="14">
    <source>
        <dbReference type="EMBL" id="MBB4278288.1"/>
    </source>
</evidence>
<feature type="domain" description="Tyrosine--tRNA ligase SYY-like C-terminal" evidence="13">
    <location>
        <begin position="340"/>
        <end position="414"/>
    </location>
</feature>
<evidence type="ECO:0000313" key="15">
    <source>
        <dbReference type="Proteomes" id="UP000533641"/>
    </source>
</evidence>
<dbReference type="Gene3D" id="3.10.290.10">
    <property type="entry name" value="RNA-binding S4 domain"/>
    <property type="match status" value="1"/>
</dbReference>
<dbReference type="NCBIfam" id="TIGR00234">
    <property type="entry name" value="tyrS"/>
    <property type="match status" value="1"/>
</dbReference>
<keyword evidence="2 11" id="KW-0963">Cytoplasm</keyword>
<dbReference type="EMBL" id="JACIGM010000017">
    <property type="protein sequence ID" value="MBB4278288.1"/>
    <property type="molecule type" value="Genomic_DNA"/>
</dbReference>
<dbReference type="GO" id="GO:0042803">
    <property type="term" value="F:protein homodimerization activity"/>
    <property type="evidence" value="ECO:0007669"/>
    <property type="project" value="UniProtKB-ARBA"/>
</dbReference>
<dbReference type="Proteomes" id="UP000533641">
    <property type="component" value="Unassembled WGS sequence"/>
</dbReference>
<keyword evidence="7 11" id="KW-0648">Protein biosynthesis</keyword>
<dbReference type="GO" id="GO:0003723">
    <property type="term" value="F:RNA binding"/>
    <property type="evidence" value="ECO:0007669"/>
    <property type="project" value="UniProtKB-KW"/>
</dbReference>
<dbReference type="InterPro" id="IPR002307">
    <property type="entry name" value="Tyr-tRNA-ligase"/>
</dbReference>
<dbReference type="InterPro" id="IPR014729">
    <property type="entry name" value="Rossmann-like_a/b/a_fold"/>
</dbReference>
<gene>
    <name evidence="11" type="primary">tyrS</name>
    <name evidence="14" type="ORF">GGE12_006099</name>
</gene>
<comment type="caution">
    <text evidence="14">The sequence shown here is derived from an EMBL/GenBank/DDBJ whole genome shotgun (WGS) entry which is preliminary data.</text>
</comment>
<keyword evidence="4 11" id="KW-0547">Nucleotide-binding</keyword>
<dbReference type="SUPFAM" id="SSF52374">
    <property type="entry name" value="Nucleotidylyl transferase"/>
    <property type="match status" value="1"/>
</dbReference>
<organism evidence="14 15">
    <name type="scientific">Rhizobium mongolense</name>
    <dbReference type="NCBI Taxonomy" id="57676"/>
    <lineage>
        <taxon>Bacteria</taxon>
        <taxon>Pseudomonadati</taxon>
        <taxon>Pseudomonadota</taxon>
        <taxon>Alphaproteobacteria</taxon>
        <taxon>Hyphomicrobiales</taxon>
        <taxon>Rhizobiaceae</taxon>
        <taxon>Rhizobium/Agrobacterium group</taxon>
        <taxon>Rhizobium</taxon>
    </lineage>
</organism>
<keyword evidence="5 11" id="KW-0067">ATP-binding</keyword>
<comment type="similarity">
    <text evidence="10 11">Belongs to the class-I aminoacyl-tRNA synthetase family. TyrS type 1 subfamily.</text>
</comment>
<dbReference type="GO" id="GO:0004831">
    <property type="term" value="F:tyrosine-tRNA ligase activity"/>
    <property type="evidence" value="ECO:0007669"/>
    <property type="project" value="UniProtKB-UniRule"/>
</dbReference>
<dbReference type="InterPro" id="IPR024088">
    <property type="entry name" value="Tyr-tRNA-ligase_bac-type"/>
</dbReference>
<accession>A0A7W6WI07</accession>